<dbReference type="SUPFAM" id="SSF54001">
    <property type="entry name" value="Cysteine proteinases"/>
    <property type="match status" value="1"/>
</dbReference>
<dbReference type="PANTHER" id="PTHR21646:SF24">
    <property type="entry name" value="UBIQUITIN CARBOXYL-TERMINAL HYDROLASE"/>
    <property type="match status" value="1"/>
</dbReference>
<dbReference type="PROSITE" id="PS50235">
    <property type="entry name" value="USP_3"/>
    <property type="match status" value="1"/>
</dbReference>
<dbReference type="InterPro" id="IPR028889">
    <property type="entry name" value="USP"/>
</dbReference>
<dbReference type="GO" id="GO:0016579">
    <property type="term" value="P:protein deubiquitination"/>
    <property type="evidence" value="ECO:0007669"/>
    <property type="project" value="InterPro"/>
</dbReference>
<evidence type="ECO:0000256" key="7">
    <source>
        <dbReference type="ARBA" id="ARBA00022807"/>
    </source>
</evidence>
<proteinExistence type="inferred from homology"/>
<dbReference type="EMBL" id="MN739530">
    <property type="protein sequence ID" value="QHT10952.1"/>
    <property type="molecule type" value="Genomic_DNA"/>
</dbReference>
<dbReference type="InterPro" id="IPR001394">
    <property type="entry name" value="Peptidase_C19_UCH"/>
</dbReference>
<accession>A0A6C0D3I3</accession>
<dbReference type="PROSITE" id="PS00972">
    <property type="entry name" value="USP_1"/>
    <property type="match status" value="1"/>
</dbReference>
<dbReference type="Gene3D" id="3.90.70.10">
    <property type="entry name" value="Cysteine proteinases"/>
    <property type="match status" value="1"/>
</dbReference>
<evidence type="ECO:0000256" key="1">
    <source>
        <dbReference type="ARBA" id="ARBA00000707"/>
    </source>
</evidence>
<comment type="catalytic activity">
    <reaction evidence="1">
        <text>Thiol-dependent hydrolysis of ester, thioester, amide, peptide and isopeptide bonds formed by the C-terminal Gly of ubiquitin (a 76-residue protein attached to proteins as an intracellular targeting signal).</text>
        <dbReference type="EC" id="3.4.19.12"/>
    </reaction>
</comment>
<organism evidence="9">
    <name type="scientific">viral metagenome</name>
    <dbReference type="NCBI Taxonomy" id="1070528"/>
    <lineage>
        <taxon>unclassified sequences</taxon>
        <taxon>metagenomes</taxon>
        <taxon>organismal metagenomes</taxon>
    </lineage>
</organism>
<evidence type="ECO:0000256" key="5">
    <source>
        <dbReference type="ARBA" id="ARBA00022786"/>
    </source>
</evidence>
<protein>
    <recommendedName>
        <fullName evidence="3">ubiquitinyl hydrolase 1</fullName>
        <ecNumber evidence="3">3.4.19.12</ecNumber>
    </recommendedName>
</protein>
<name>A0A6C0D3I3_9ZZZZ</name>
<dbReference type="PROSITE" id="PS00973">
    <property type="entry name" value="USP_2"/>
    <property type="match status" value="1"/>
</dbReference>
<sequence length="350" mass="40479">MNLTKYHNKGLVGIENLGNTCFLNASIQVLNHVYELNEFLDSEKYKKLTKGSSDDVSILNEWDDLRKVMWSGNGIVTPRKFIINVKRIAATKDRELFTGYAQNDLPEFLLFMMDCMHNSIKRCVNMKISGNVENNLDELAVTCYTMLKDTYKKEYSEIMDMFYGVYVSEITSKDGSVRHSIKPEHYFMLDLPLASENGNASTLYDCMDLFIKPEYLEGDNAWFNEKTNQKEDISKQMIFWNFPKILVIALKRFTPDGQHKNDCHIDFPLTDLDLAKYVRGYNQSTFKYDLFGICNHMGSTGGGHYTAFVKNAQDQWHHFDDRNIEGVANPQVMISSSAYCLFYRKKNNLV</sequence>
<evidence type="ECO:0000256" key="3">
    <source>
        <dbReference type="ARBA" id="ARBA00012759"/>
    </source>
</evidence>
<keyword evidence="5" id="KW-0833">Ubl conjugation pathway</keyword>
<dbReference type="CDD" id="cd02674">
    <property type="entry name" value="Peptidase_C19R"/>
    <property type="match status" value="1"/>
</dbReference>
<dbReference type="GO" id="GO:0006508">
    <property type="term" value="P:proteolysis"/>
    <property type="evidence" value="ECO:0007669"/>
    <property type="project" value="UniProtKB-KW"/>
</dbReference>
<comment type="similarity">
    <text evidence="2">Belongs to the peptidase C19 family.</text>
</comment>
<keyword evidence="7" id="KW-0788">Thiol protease</keyword>
<reference evidence="9" key="1">
    <citation type="journal article" date="2020" name="Nature">
        <title>Giant virus diversity and host interactions through global metagenomics.</title>
        <authorList>
            <person name="Schulz F."/>
            <person name="Roux S."/>
            <person name="Paez-Espino D."/>
            <person name="Jungbluth S."/>
            <person name="Walsh D.A."/>
            <person name="Denef V.J."/>
            <person name="McMahon K.D."/>
            <person name="Konstantinidis K.T."/>
            <person name="Eloe-Fadrosh E.A."/>
            <person name="Kyrpides N.C."/>
            <person name="Woyke T."/>
        </authorList>
    </citation>
    <scope>NUCLEOTIDE SEQUENCE</scope>
    <source>
        <strain evidence="9">GVMAG-M-3300023174-111</strain>
    </source>
</reference>
<dbReference type="Pfam" id="PF00443">
    <property type="entry name" value="UCH"/>
    <property type="match status" value="1"/>
</dbReference>
<keyword evidence="4" id="KW-0645">Protease</keyword>
<dbReference type="InterPro" id="IPR018200">
    <property type="entry name" value="USP_CS"/>
</dbReference>
<dbReference type="GO" id="GO:0004843">
    <property type="term" value="F:cysteine-type deubiquitinase activity"/>
    <property type="evidence" value="ECO:0007669"/>
    <property type="project" value="UniProtKB-EC"/>
</dbReference>
<evidence type="ECO:0000259" key="8">
    <source>
        <dbReference type="PROSITE" id="PS50235"/>
    </source>
</evidence>
<evidence type="ECO:0000256" key="6">
    <source>
        <dbReference type="ARBA" id="ARBA00022801"/>
    </source>
</evidence>
<dbReference type="EC" id="3.4.19.12" evidence="3"/>
<keyword evidence="6" id="KW-0378">Hydrolase</keyword>
<dbReference type="PANTHER" id="PTHR21646">
    <property type="entry name" value="UBIQUITIN CARBOXYL-TERMINAL HYDROLASE"/>
    <property type="match status" value="1"/>
</dbReference>
<dbReference type="AlphaFoldDB" id="A0A6C0D3I3"/>
<evidence type="ECO:0000313" key="9">
    <source>
        <dbReference type="EMBL" id="QHT10952.1"/>
    </source>
</evidence>
<dbReference type="InterPro" id="IPR050185">
    <property type="entry name" value="Ub_carboxyl-term_hydrolase"/>
</dbReference>
<evidence type="ECO:0000256" key="4">
    <source>
        <dbReference type="ARBA" id="ARBA00022670"/>
    </source>
</evidence>
<feature type="domain" description="USP" evidence="8">
    <location>
        <begin position="12"/>
        <end position="346"/>
    </location>
</feature>
<evidence type="ECO:0000256" key="2">
    <source>
        <dbReference type="ARBA" id="ARBA00009085"/>
    </source>
</evidence>
<dbReference type="InterPro" id="IPR038765">
    <property type="entry name" value="Papain-like_cys_pep_sf"/>
</dbReference>